<dbReference type="AlphaFoldDB" id="A0A1G8UAE0"/>
<keyword evidence="3" id="KW-1185">Reference proteome</keyword>
<dbReference type="STRING" id="86666.SAMN04490247_2140"/>
<dbReference type="Gene3D" id="3.10.310.70">
    <property type="match status" value="1"/>
</dbReference>
<evidence type="ECO:0000259" key="1">
    <source>
        <dbReference type="Pfam" id="PF07969"/>
    </source>
</evidence>
<dbReference type="PANTHER" id="PTHR22642:SF2">
    <property type="entry name" value="PROTEIN LONG AFTER FAR-RED 3"/>
    <property type="match status" value="1"/>
</dbReference>
<dbReference type="Gene3D" id="3.20.20.140">
    <property type="entry name" value="Metal-dependent hydrolases"/>
    <property type="match status" value="1"/>
</dbReference>
<reference evidence="3" key="1">
    <citation type="submission" date="2016-10" db="EMBL/GenBank/DDBJ databases">
        <authorList>
            <person name="Varghese N."/>
            <person name="Submissions S."/>
        </authorList>
    </citation>
    <scope>NUCLEOTIDE SEQUENCE [LARGE SCALE GENOMIC DNA]</scope>
    <source>
        <strain evidence="3">DSM 4771</strain>
    </source>
</reference>
<dbReference type="Proteomes" id="UP000199225">
    <property type="component" value="Unassembled WGS sequence"/>
</dbReference>
<dbReference type="SUPFAM" id="SSF51556">
    <property type="entry name" value="Metallo-dependent hydrolases"/>
    <property type="match status" value="1"/>
</dbReference>
<dbReference type="CDD" id="cd01300">
    <property type="entry name" value="YtcJ_like"/>
    <property type="match status" value="1"/>
</dbReference>
<dbReference type="SUPFAM" id="SSF51338">
    <property type="entry name" value="Composite domain of metallo-dependent hydrolases"/>
    <property type="match status" value="1"/>
</dbReference>
<evidence type="ECO:0000313" key="2">
    <source>
        <dbReference type="EMBL" id="SDJ50722.1"/>
    </source>
</evidence>
<name>A0A1G8UAE0_9BACI</name>
<sequence>MIIDNVRLYQPQGEENPEELYAVEFDGQYIQAIYPSPYQGEEPVIDGESRVLAPGFTDSHMHLLRYGLLVKELDLREARSFQEMKEMIENHYDSLEEGQWIFGKGFNDDLFEDREEPLTAQDLNDIQVNAYIYLIHEDGHECVISERAMELLAEEKEFDRIPEAFKERDTAGNMNGRFKDTAVHFINHRFWGRDKEDAKEALLSAFPHLTVHGITGVHTDDRSFIGSFARLYEAYTDLEKEGKLPIDVQLHHYSFHMDDIVEFVENEEMRTGDGTDQVTVGSIKIFLDGTQRLHTASMRNPYPDNPSKSGPLIYSQEEINDMVLYAARNQMQVAMHAIGDRAVEQAVEALEQEGAATHDLRHRIIHAQTLAPDLIERIAGSGAYIETQPSFLLGEWDKKDKWTPEELLPYADAYKSMKEAGIPITLSSDLPIGSINPMVTIGTAVTRQDLDNRPEEGWMPQEKLSVDESFYGMSIAPAYLEFKEHRKGKIAPGYQADFVLLDRHPLEVKPEELKHIKVVETWQKGKQTYTE</sequence>
<dbReference type="RefSeq" id="WP_245688151.1">
    <property type="nucleotide sequence ID" value="NZ_FNEV01000006.1"/>
</dbReference>
<dbReference type="Pfam" id="PF07969">
    <property type="entry name" value="Amidohydro_3"/>
    <property type="match status" value="1"/>
</dbReference>
<evidence type="ECO:0000313" key="3">
    <source>
        <dbReference type="Proteomes" id="UP000199225"/>
    </source>
</evidence>
<dbReference type="InterPro" id="IPR011059">
    <property type="entry name" value="Metal-dep_hydrolase_composite"/>
</dbReference>
<proteinExistence type="predicted"/>
<organism evidence="2 3">
    <name type="scientific">Salimicrobium halophilum</name>
    <dbReference type="NCBI Taxonomy" id="86666"/>
    <lineage>
        <taxon>Bacteria</taxon>
        <taxon>Bacillati</taxon>
        <taxon>Bacillota</taxon>
        <taxon>Bacilli</taxon>
        <taxon>Bacillales</taxon>
        <taxon>Bacillaceae</taxon>
        <taxon>Salimicrobium</taxon>
    </lineage>
</organism>
<dbReference type="PANTHER" id="PTHR22642">
    <property type="entry name" value="IMIDAZOLONEPROPIONASE"/>
    <property type="match status" value="1"/>
</dbReference>
<feature type="domain" description="Amidohydrolase 3" evidence="1">
    <location>
        <begin position="44"/>
        <end position="529"/>
    </location>
</feature>
<dbReference type="EMBL" id="FNEV01000006">
    <property type="protein sequence ID" value="SDJ50722.1"/>
    <property type="molecule type" value="Genomic_DNA"/>
</dbReference>
<accession>A0A1G8UAE0</accession>
<dbReference type="InterPro" id="IPR013108">
    <property type="entry name" value="Amidohydro_3"/>
</dbReference>
<protein>
    <recommendedName>
        <fullName evidence="1">Amidohydrolase 3 domain-containing protein</fullName>
    </recommendedName>
</protein>
<dbReference type="Gene3D" id="2.30.40.10">
    <property type="entry name" value="Urease, subunit C, domain 1"/>
    <property type="match status" value="1"/>
</dbReference>
<gene>
    <name evidence="2" type="ORF">SAMN04490247_2140</name>
</gene>
<dbReference type="GO" id="GO:0016810">
    <property type="term" value="F:hydrolase activity, acting on carbon-nitrogen (but not peptide) bonds"/>
    <property type="evidence" value="ECO:0007669"/>
    <property type="project" value="InterPro"/>
</dbReference>
<dbReference type="InterPro" id="IPR032466">
    <property type="entry name" value="Metal_Hydrolase"/>
</dbReference>
<dbReference type="InterPro" id="IPR033932">
    <property type="entry name" value="YtcJ-like"/>
</dbReference>